<feature type="binding site" evidence="8">
    <location>
        <position position="156"/>
    </location>
    <ligand>
        <name>ATP</name>
        <dbReference type="ChEBI" id="CHEBI:30616"/>
    </ligand>
</feature>
<keyword evidence="7 8" id="KW-0238">DNA-binding</keyword>
<keyword evidence="5 8" id="KW-0067">ATP-binding</keyword>
<dbReference type="Gene3D" id="1.10.8.60">
    <property type="match status" value="1"/>
</dbReference>
<evidence type="ECO:0000313" key="14">
    <source>
        <dbReference type="EMBL" id="MDD0823560.1"/>
    </source>
</evidence>
<dbReference type="Gene3D" id="1.10.1750.10">
    <property type="match status" value="1"/>
</dbReference>
<keyword evidence="15" id="KW-1185">Reference proteome</keyword>
<dbReference type="InterPro" id="IPR018312">
    <property type="entry name" value="Chromosome_initiator_DnaA_CS"/>
</dbReference>
<dbReference type="Proteomes" id="UP001221909">
    <property type="component" value="Unassembled WGS sequence"/>
</dbReference>
<evidence type="ECO:0000256" key="5">
    <source>
        <dbReference type="ARBA" id="ARBA00022840"/>
    </source>
</evidence>
<gene>
    <name evidence="8 14" type="primary">dnaA</name>
    <name evidence="14" type="ORF">PTQ27_03610</name>
</gene>
<dbReference type="PANTHER" id="PTHR30050:SF2">
    <property type="entry name" value="CHROMOSOMAL REPLICATION INITIATOR PROTEIN DNAA"/>
    <property type="match status" value="1"/>
</dbReference>
<dbReference type="InterPro" id="IPR010921">
    <property type="entry name" value="Trp_repressor/repl_initiator"/>
</dbReference>
<proteinExistence type="inferred from homology"/>
<dbReference type="InterPro" id="IPR013317">
    <property type="entry name" value="DnaA_dom"/>
</dbReference>
<dbReference type="InterPro" id="IPR003593">
    <property type="entry name" value="AAA+_ATPase"/>
</dbReference>
<comment type="subunit">
    <text evidence="8">Oligomerizes as a right-handed, spiral filament on DNA at oriC.</text>
</comment>
<evidence type="ECO:0000256" key="6">
    <source>
        <dbReference type="ARBA" id="ARBA00023121"/>
    </source>
</evidence>
<comment type="caution">
    <text evidence="8">Lacks conserved residue(s) required for the propagation of feature annotation.</text>
</comment>
<comment type="function">
    <text evidence="8 10">Plays an essential role in the initiation and regulation of chromosomal replication. ATP-DnaA binds to the origin of replication (oriC) to initiate formation of the DNA replication initiation complex once per cell cycle. Binds the DnaA box (a 9 base pair repeat at the origin) and separates the double-stranded (ds)DNA. Forms a right-handed helical filament on oriC DNA; dsDNA binds to the exterior of the filament while single-stranded (ss)DNA is stabiized in the filament's interior. The ATP-DnaA-oriC complex binds and stabilizes one strand of the AT-rich DNA unwinding element (DUE), permitting loading of DNA polymerase. After initiation quickly degrades to an ADP-DnaA complex that is not apt for DNA replication. Binds acidic phospholipids.</text>
</comment>
<dbReference type="SUPFAM" id="SSF48295">
    <property type="entry name" value="TrpR-like"/>
    <property type="match status" value="1"/>
</dbReference>
<dbReference type="InterPro" id="IPR001957">
    <property type="entry name" value="Chromosome_initiator_DnaA"/>
</dbReference>
<feature type="domain" description="AAA+ ATPase" evidence="12">
    <location>
        <begin position="145"/>
        <end position="279"/>
    </location>
</feature>
<dbReference type="Pfam" id="PF08299">
    <property type="entry name" value="Bac_DnaA_C"/>
    <property type="match status" value="1"/>
</dbReference>
<dbReference type="EMBL" id="JAQSJE010000002">
    <property type="protein sequence ID" value="MDD0823560.1"/>
    <property type="molecule type" value="Genomic_DNA"/>
</dbReference>
<evidence type="ECO:0000256" key="1">
    <source>
        <dbReference type="ARBA" id="ARBA00006583"/>
    </source>
</evidence>
<evidence type="ECO:0000256" key="8">
    <source>
        <dbReference type="HAMAP-Rule" id="MF_00377"/>
    </source>
</evidence>
<comment type="subcellular location">
    <subcellularLocation>
        <location evidence="8">Cytoplasm</location>
    </subcellularLocation>
</comment>
<dbReference type="InterPro" id="IPR024633">
    <property type="entry name" value="DnaA_N_dom"/>
</dbReference>
<dbReference type="Gene3D" id="3.40.50.300">
    <property type="entry name" value="P-loop containing nucleotide triphosphate hydrolases"/>
    <property type="match status" value="1"/>
</dbReference>
<feature type="region of interest" description="Domain I, interacts with DnaA modulators" evidence="8">
    <location>
        <begin position="1"/>
        <end position="89"/>
    </location>
</feature>
<dbReference type="PANTHER" id="PTHR30050">
    <property type="entry name" value="CHROMOSOMAL REPLICATION INITIATOR PROTEIN DNAA"/>
    <property type="match status" value="1"/>
</dbReference>
<dbReference type="InterPro" id="IPR013159">
    <property type="entry name" value="DnaA_C"/>
</dbReference>
<sequence length="450" mass="51063">MEQIVSSLWSDCLNHLQTKVSPTDYSTWLRPLQASSNNGELTLYAQNQFVENWVKDKFLSEITELARFLAKNDNLIVSLKVGIKPTEQTKPVAKQKEADYSESGQSGFKTGLNPHQTFDNFVQGRSNQLAKLVAQQVVDNLGESHCNPLSFYAGTGLGKTHLLHAIGNELIKRTPTMRVLYIHLERFYRDIIKAINSSNNDAEKIKKFYRSLDVLMIDDIQFLANKPKVQEEFLHLLNALFEQRKQIILTSDVLPKNIDKIDTAIKSRLSGGISATIEPPELETRVAILRYKAAERGADLQEDAAYLMGQKLRTNVRELEGALNRVIAWQKLTLRPITVDAVRETLQDLFASFDYLITIENIQRIVAEYYNIKVADIKSKSRARSVARPRQMAMALAKELTNHSLPEIGREFGGRDHTTVMHACKTINELRDAETSIQEDYTNLTRKLSS</sequence>
<evidence type="ECO:0000256" key="7">
    <source>
        <dbReference type="ARBA" id="ARBA00023125"/>
    </source>
</evidence>
<feature type="domain" description="Chromosomal replication initiator DnaA C-terminal" evidence="13">
    <location>
        <begin position="358"/>
        <end position="427"/>
    </location>
</feature>
<feature type="binding site" evidence="8">
    <location>
        <position position="158"/>
    </location>
    <ligand>
        <name>ATP</name>
        <dbReference type="ChEBI" id="CHEBI:30616"/>
    </ligand>
</feature>
<dbReference type="HAMAP" id="MF_00377">
    <property type="entry name" value="DnaA_bact"/>
    <property type="match status" value="1"/>
</dbReference>
<dbReference type="Gene3D" id="3.30.300.180">
    <property type="match status" value="1"/>
</dbReference>
<reference evidence="14 15" key="1">
    <citation type="submission" date="2023-02" db="EMBL/GenBank/DDBJ databases">
        <title>Mannheimia cairiniae sp. nov., a novel species of Mannheimia obtained from moscovy ducks (Cairina moschata) and reclassification of Mannheimia ovis as heterotypic synonym of Mannheimia pernigra.</title>
        <authorList>
            <person name="Christensen H."/>
        </authorList>
    </citation>
    <scope>NUCLEOTIDE SEQUENCE [LARGE SCALE GENOMIC DNA]</scope>
    <source>
        <strain evidence="14 15">AT1</strain>
    </source>
</reference>
<evidence type="ECO:0000256" key="11">
    <source>
        <dbReference type="RuleBase" id="RU004227"/>
    </source>
</evidence>
<dbReference type="SMART" id="SM00382">
    <property type="entry name" value="AAA"/>
    <property type="match status" value="1"/>
</dbReference>
<comment type="similarity">
    <text evidence="1 8 11">Belongs to the DnaA family.</text>
</comment>
<dbReference type="PRINTS" id="PR00051">
    <property type="entry name" value="DNAA"/>
</dbReference>
<dbReference type="SUPFAM" id="SSF52540">
    <property type="entry name" value="P-loop containing nucleoside triphosphate hydrolases"/>
    <property type="match status" value="1"/>
</dbReference>
<dbReference type="InterPro" id="IPR027417">
    <property type="entry name" value="P-loop_NTPase"/>
</dbReference>
<evidence type="ECO:0000256" key="2">
    <source>
        <dbReference type="ARBA" id="ARBA00022490"/>
    </source>
</evidence>
<evidence type="ECO:0000313" key="15">
    <source>
        <dbReference type="Proteomes" id="UP001221909"/>
    </source>
</evidence>
<feature type="region of interest" description="Domain IV, binds dsDNA" evidence="8">
    <location>
        <begin position="331"/>
        <end position="450"/>
    </location>
</feature>
<evidence type="ECO:0000259" key="12">
    <source>
        <dbReference type="SMART" id="SM00382"/>
    </source>
</evidence>
<organism evidence="14 15">
    <name type="scientific">Mannheimia cairinae</name>
    <dbReference type="NCBI Taxonomy" id="3025936"/>
    <lineage>
        <taxon>Bacteria</taxon>
        <taxon>Pseudomonadati</taxon>
        <taxon>Pseudomonadota</taxon>
        <taxon>Gammaproteobacteria</taxon>
        <taxon>Pasteurellales</taxon>
        <taxon>Pasteurellaceae</taxon>
        <taxon>Mannheimia</taxon>
    </lineage>
</organism>
<dbReference type="CDD" id="cd00009">
    <property type="entry name" value="AAA"/>
    <property type="match status" value="1"/>
</dbReference>
<evidence type="ECO:0000256" key="10">
    <source>
        <dbReference type="RuleBase" id="RU000577"/>
    </source>
</evidence>
<feature type="binding site" evidence="8">
    <location>
        <position position="160"/>
    </location>
    <ligand>
        <name>ATP</name>
        <dbReference type="ChEBI" id="CHEBI:30616"/>
    </ligand>
</feature>
<keyword evidence="6 8" id="KW-0446">Lipid-binding</keyword>
<accession>A0ABT5MMZ8</accession>
<comment type="caution">
    <text evidence="14">The sequence shown here is derived from an EMBL/GenBank/DDBJ whole genome shotgun (WGS) entry which is preliminary data.</text>
</comment>
<feature type="binding site" evidence="8">
    <location>
        <position position="159"/>
    </location>
    <ligand>
        <name>ATP</name>
        <dbReference type="ChEBI" id="CHEBI:30616"/>
    </ligand>
</feature>
<name>A0ABT5MMZ8_9PAST</name>
<dbReference type="CDD" id="cd06571">
    <property type="entry name" value="Bac_DnaA_C"/>
    <property type="match status" value="1"/>
</dbReference>
<protein>
    <recommendedName>
        <fullName evidence="8 9">Chromosomal replication initiator protein DnaA</fullName>
    </recommendedName>
</protein>
<evidence type="ECO:0000256" key="4">
    <source>
        <dbReference type="ARBA" id="ARBA00022741"/>
    </source>
</evidence>
<dbReference type="Pfam" id="PF00308">
    <property type="entry name" value="Bac_DnaA"/>
    <property type="match status" value="1"/>
</dbReference>
<dbReference type="NCBIfam" id="TIGR00362">
    <property type="entry name" value="DnaA"/>
    <property type="match status" value="1"/>
</dbReference>
<keyword evidence="4 8" id="KW-0547">Nucleotide-binding</keyword>
<keyword evidence="3 8" id="KW-0235">DNA replication</keyword>
<evidence type="ECO:0000259" key="13">
    <source>
        <dbReference type="SMART" id="SM00760"/>
    </source>
</evidence>
<dbReference type="PROSITE" id="PS01008">
    <property type="entry name" value="DNAA"/>
    <property type="match status" value="1"/>
</dbReference>
<dbReference type="Pfam" id="PF11638">
    <property type="entry name" value="DnaA_N"/>
    <property type="match status" value="1"/>
</dbReference>
<keyword evidence="2 8" id="KW-0963">Cytoplasm</keyword>
<evidence type="ECO:0000256" key="9">
    <source>
        <dbReference type="NCBIfam" id="TIGR00362"/>
    </source>
</evidence>
<dbReference type="InterPro" id="IPR038454">
    <property type="entry name" value="DnaA_N_sf"/>
</dbReference>
<comment type="domain">
    <text evidence="8">Domain I is involved in oligomerization and binding regulators, domain II is flexibile and of varying length in different bacteria, domain III forms the AAA+ region, while domain IV binds dsDNA.</text>
</comment>
<dbReference type="SMART" id="SM00760">
    <property type="entry name" value="Bac_DnaA_C"/>
    <property type="match status" value="1"/>
</dbReference>
<dbReference type="InterPro" id="IPR020591">
    <property type="entry name" value="Chromosome_initiator_DnaA-like"/>
</dbReference>
<evidence type="ECO:0000256" key="3">
    <source>
        <dbReference type="ARBA" id="ARBA00022705"/>
    </source>
</evidence>